<dbReference type="SUPFAM" id="SSF55961">
    <property type="entry name" value="Bet v1-like"/>
    <property type="match status" value="1"/>
</dbReference>
<dbReference type="EMBL" id="FOJN01000008">
    <property type="protein sequence ID" value="SFA53352.1"/>
    <property type="molecule type" value="Genomic_DNA"/>
</dbReference>
<proteinExistence type="predicted"/>
<sequence>MQRRRGATPVGILAGVTSFEHSDSVVVETTPDALYALVSDVTRTGEWSPICQACWWNDDAEAGRVGATFTGRNVTPDRTWETVSTVTAAEPGREFGWVVAGKVVRWSYTLEPVGSTATRLTESWHFTPEGIEFFHDKYGDDAEREIAARRDAALDGIPRTLAAIKRIAES</sequence>
<organism evidence="1 2">
    <name type="scientific">Rhodococcoides kroppenstedtii</name>
    <dbReference type="NCBI Taxonomy" id="293050"/>
    <lineage>
        <taxon>Bacteria</taxon>
        <taxon>Bacillati</taxon>
        <taxon>Actinomycetota</taxon>
        <taxon>Actinomycetes</taxon>
        <taxon>Mycobacteriales</taxon>
        <taxon>Nocardiaceae</taxon>
        <taxon>Rhodococcoides</taxon>
    </lineage>
</organism>
<dbReference type="InterPro" id="IPR019587">
    <property type="entry name" value="Polyketide_cyclase/dehydratase"/>
</dbReference>
<dbReference type="AlphaFoldDB" id="A0A1I0TNK2"/>
<evidence type="ECO:0000313" key="1">
    <source>
        <dbReference type="EMBL" id="SFA53352.1"/>
    </source>
</evidence>
<dbReference type="Pfam" id="PF10604">
    <property type="entry name" value="Polyketide_cyc2"/>
    <property type="match status" value="1"/>
</dbReference>
<dbReference type="InterPro" id="IPR023393">
    <property type="entry name" value="START-like_dom_sf"/>
</dbReference>
<reference evidence="1 2" key="1">
    <citation type="submission" date="2016-10" db="EMBL/GenBank/DDBJ databases">
        <authorList>
            <person name="de Groot N.N."/>
        </authorList>
    </citation>
    <scope>NUCLEOTIDE SEQUENCE [LARGE SCALE GENOMIC DNA]</scope>
    <source>
        <strain evidence="1 2">DSM 44908</strain>
    </source>
</reference>
<protein>
    <submittedName>
        <fullName evidence="1">Polyketide cyclase / dehydrase and lipid transport</fullName>
    </submittedName>
</protein>
<evidence type="ECO:0000313" key="2">
    <source>
        <dbReference type="Proteomes" id="UP000182054"/>
    </source>
</evidence>
<name>A0A1I0TNK2_9NOCA</name>
<accession>A0A1I0TNK2</accession>
<dbReference type="Proteomes" id="UP000182054">
    <property type="component" value="Unassembled WGS sequence"/>
</dbReference>
<dbReference type="Gene3D" id="3.30.530.20">
    <property type="match status" value="1"/>
</dbReference>
<gene>
    <name evidence="1" type="ORF">SAMN05444374_10868</name>
</gene>
<dbReference type="CDD" id="cd07812">
    <property type="entry name" value="SRPBCC"/>
    <property type="match status" value="1"/>
</dbReference>